<protein>
    <submittedName>
        <fullName evidence="1">Uncharacterized protein</fullName>
    </submittedName>
</protein>
<organism evidence="1 2">
    <name type="scientific">Oculimacula yallundae</name>
    <dbReference type="NCBI Taxonomy" id="86028"/>
    <lineage>
        <taxon>Eukaryota</taxon>
        <taxon>Fungi</taxon>
        <taxon>Dikarya</taxon>
        <taxon>Ascomycota</taxon>
        <taxon>Pezizomycotina</taxon>
        <taxon>Leotiomycetes</taxon>
        <taxon>Helotiales</taxon>
        <taxon>Ploettnerulaceae</taxon>
        <taxon>Oculimacula</taxon>
    </lineage>
</organism>
<comment type="caution">
    <text evidence="1">The sequence shown here is derived from an EMBL/GenBank/DDBJ whole genome shotgun (WGS) entry which is preliminary data.</text>
</comment>
<proteinExistence type="predicted"/>
<name>A0ABR4BYB0_9HELO</name>
<dbReference type="EMBL" id="JAZHXI010000016">
    <property type="protein sequence ID" value="KAL2062600.1"/>
    <property type="molecule type" value="Genomic_DNA"/>
</dbReference>
<keyword evidence="2" id="KW-1185">Reference proteome</keyword>
<gene>
    <name evidence="1" type="ORF">VTL71DRAFT_5672</name>
</gene>
<evidence type="ECO:0000313" key="2">
    <source>
        <dbReference type="Proteomes" id="UP001595075"/>
    </source>
</evidence>
<dbReference type="Proteomes" id="UP001595075">
    <property type="component" value="Unassembled WGS sequence"/>
</dbReference>
<evidence type="ECO:0000313" key="1">
    <source>
        <dbReference type="EMBL" id="KAL2062600.1"/>
    </source>
</evidence>
<sequence length="111" mass="12479">MTTYLSDQAVITHLRISQRIRTTTSYRRLIMNILRWIFPSSSGFSVTESDMYGNTLQANLTVSSLLTRPGGDAYEYETLLGEARAPGVSWDMYAEHLHTLCASNANETKNV</sequence>
<accession>A0ABR4BYB0</accession>
<reference evidence="1 2" key="1">
    <citation type="journal article" date="2024" name="Commun. Biol.">
        <title>Comparative genomic analysis of thermophilic fungi reveals convergent evolutionary adaptations and gene losses.</title>
        <authorList>
            <person name="Steindorff A.S."/>
            <person name="Aguilar-Pontes M.V."/>
            <person name="Robinson A.J."/>
            <person name="Andreopoulos B."/>
            <person name="LaButti K."/>
            <person name="Kuo A."/>
            <person name="Mondo S."/>
            <person name="Riley R."/>
            <person name="Otillar R."/>
            <person name="Haridas S."/>
            <person name="Lipzen A."/>
            <person name="Grimwood J."/>
            <person name="Schmutz J."/>
            <person name="Clum A."/>
            <person name="Reid I.D."/>
            <person name="Moisan M.C."/>
            <person name="Butler G."/>
            <person name="Nguyen T.T.M."/>
            <person name="Dewar K."/>
            <person name="Conant G."/>
            <person name="Drula E."/>
            <person name="Henrissat B."/>
            <person name="Hansel C."/>
            <person name="Singer S."/>
            <person name="Hutchinson M.I."/>
            <person name="de Vries R.P."/>
            <person name="Natvig D.O."/>
            <person name="Powell A.J."/>
            <person name="Tsang A."/>
            <person name="Grigoriev I.V."/>
        </authorList>
    </citation>
    <scope>NUCLEOTIDE SEQUENCE [LARGE SCALE GENOMIC DNA]</scope>
    <source>
        <strain evidence="1 2">CBS 494.80</strain>
    </source>
</reference>